<feature type="region of interest" description="Disordered" evidence="1">
    <location>
        <begin position="24"/>
        <end position="43"/>
    </location>
</feature>
<name>A0A0D9WBQ3_9ORYZ</name>
<accession>A0A0D9WBQ3</accession>
<dbReference type="Gramene" id="LPERR05G00130.1">
    <property type="protein sequence ID" value="LPERR05G00130.1"/>
    <property type="gene ID" value="LPERR05G00130"/>
</dbReference>
<reference evidence="2 3" key="1">
    <citation type="submission" date="2012-08" db="EMBL/GenBank/DDBJ databases">
        <title>Oryza genome evolution.</title>
        <authorList>
            <person name="Wing R.A."/>
        </authorList>
    </citation>
    <scope>NUCLEOTIDE SEQUENCE</scope>
</reference>
<reference evidence="2" key="3">
    <citation type="submission" date="2015-04" db="UniProtKB">
        <authorList>
            <consortium name="EnsemblPlants"/>
        </authorList>
    </citation>
    <scope>IDENTIFICATION</scope>
</reference>
<proteinExistence type="predicted"/>
<dbReference type="AlphaFoldDB" id="A0A0D9WBQ3"/>
<dbReference type="HOGENOM" id="CLU_2658045_0_0_1"/>
<keyword evidence="3" id="KW-1185">Reference proteome</keyword>
<organism evidence="2 3">
    <name type="scientific">Leersia perrieri</name>
    <dbReference type="NCBI Taxonomy" id="77586"/>
    <lineage>
        <taxon>Eukaryota</taxon>
        <taxon>Viridiplantae</taxon>
        <taxon>Streptophyta</taxon>
        <taxon>Embryophyta</taxon>
        <taxon>Tracheophyta</taxon>
        <taxon>Spermatophyta</taxon>
        <taxon>Magnoliopsida</taxon>
        <taxon>Liliopsida</taxon>
        <taxon>Poales</taxon>
        <taxon>Poaceae</taxon>
        <taxon>BOP clade</taxon>
        <taxon>Oryzoideae</taxon>
        <taxon>Oryzeae</taxon>
        <taxon>Oryzinae</taxon>
        <taxon>Leersia</taxon>
    </lineage>
</organism>
<reference evidence="3" key="2">
    <citation type="submission" date="2013-12" db="EMBL/GenBank/DDBJ databases">
        <authorList>
            <person name="Yu Y."/>
            <person name="Lee S."/>
            <person name="de Baynast K."/>
            <person name="Wissotski M."/>
            <person name="Liu L."/>
            <person name="Talag J."/>
            <person name="Goicoechea J."/>
            <person name="Angelova A."/>
            <person name="Jetty R."/>
            <person name="Kudrna D."/>
            <person name="Golser W."/>
            <person name="Rivera L."/>
            <person name="Zhang J."/>
            <person name="Wing R."/>
        </authorList>
    </citation>
    <scope>NUCLEOTIDE SEQUENCE</scope>
</reference>
<sequence>MKTIQDYLSRSKSNKNFELVMKDDIPQGAAKDSPVPPDSSHDVEEEYVRSSGLLSYLTCLEDADVTRKGGGSLEVE</sequence>
<protein>
    <submittedName>
        <fullName evidence="2">Uncharacterized protein</fullName>
    </submittedName>
</protein>
<evidence type="ECO:0000256" key="1">
    <source>
        <dbReference type="SAM" id="MobiDB-lite"/>
    </source>
</evidence>
<dbReference type="Proteomes" id="UP000032180">
    <property type="component" value="Chromosome 5"/>
</dbReference>
<dbReference type="STRING" id="77586.A0A0D9WBQ3"/>
<evidence type="ECO:0000313" key="3">
    <source>
        <dbReference type="Proteomes" id="UP000032180"/>
    </source>
</evidence>
<dbReference type="EnsemblPlants" id="LPERR05G00130.1">
    <property type="protein sequence ID" value="LPERR05G00130.1"/>
    <property type="gene ID" value="LPERR05G00130"/>
</dbReference>
<evidence type="ECO:0000313" key="2">
    <source>
        <dbReference type="EnsemblPlants" id="LPERR05G00130.1"/>
    </source>
</evidence>